<dbReference type="EMBL" id="DS547120">
    <property type="protein sequence ID" value="EDR04065.1"/>
    <property type="molecule type" value="Genomic_DNA"/>
</dbReference>
<accession>B0DN08</accession>
<gene>
    <name evidence="2" type="ORF">LACBIDRAFT_330869</name>
</gene>
<dbReference type="Proteomes" id="UP000001194">
    <property type="component" value="Unassembled WGS sequence"/>
</dbReference>
<name>B0DN08_LACBS</name>
<dbReference type="KEGG" id="lbc:LACBIDRAFT_330869"/>
<dbReference type="AlphaFoldDB" id="B0DN08"/>
<dbReference type="GeneID" id="6080868"/>
<dbReference type="RefSeq" id="XP_001885320.1">
    <property type="nucleotide sequence ID" value="XM_001885285.1"/>
</dbReference>
<evidence type="ECO:0000313" key="3">
    <source>
        <dbReference type="Proteomes" id="UP000001194"/>
    </source>
</evidence>
<keyword evidence="3" id="KW-1185">Reference proteome</keyword>
<reference evidence="2 3" key="1">
    <citation type="journal article" date="2008" name="Nature">
        <title>The genome of Laccaria bicolor provides insights into mycorrhizal symbiosis.</title>
        <authorList>
            <person name="Martin F."/>
            <person name="Aerts A."/>
            <person name="Ahren D."/>
            <person name="Brun A."/>
            <person name="Danchin E.G.J."/>
            <person name="Duchaussoy F."/>
            <person name="Gibon J."/>
            <person name="Kohler A."/>
            <person name="Lindquist E."/>
            <person name="Pereda V."/>
            <person name="Salamov A."/>
            <person name="Shapiro H.J."/>
            <person name="Wuyts J."/>
            <person name="Blaudez D."/>
            <person name="Buee M."/>
            <person name="Brokstein P."/>
            <person name="Canbaeck B."/>
            <person name="Cohen D."/>
            <person name="Courty P.E."/>
            <person name="Coutinho P.M."/>
            <person name="Delaruelle C."/>
            <person name="Detter J.C."/>
            <person name="Deveau A."/>
            <person name="DiFazio S."/>
            <person name="Duplessis S."/>
            <person name="Fraissinet-Tachet L."/>
            <person name="Lucic E."/>
            <person name="Frey-Klett P."/>
            <person name="Fourrey C."/>
            <person name="Feussner I."/>
            <person name="Gay G."/>
            <person name="Grimwood J."/>
            <person name="Hoegger P.J."/>
            <person name="Jain P."/>
            <person name="Kilaru S."/>
            <person name="Labbe J."/>
            <person name="Lin Y.C."/>
            <person name="Legue V."/>
            <person name="Le Tacon F."/>
            <person name="Marmeisse R."/>
            <person name="Melayah D."/>
            <person name="Montanini B."/>
            <person name="Muratet M."/>
            <person name="Nehls U."/>
            <person name="Niculita-Hirzel H."/>
            <person name="Oudot-Le Secq M.P."/>
            <person name="Peter M."/>
            <person name="Quesneville H."/>
            <person name="Rajashekar B."/>
            <person name="Reich M."/>
            <person name="Rouhier N."/>
            <person name="Schmutz J."/>
            <person name="Yin T."/>
            <person name="Chalot M."/>
            <person name="Henrissat B."/>
            <person name="Kuees U."/>
            <person name="Lucas S."/>
            <person name="Van de Peer Y."/>
            <person name="Podila G.K."/>
            <person name="Polle A."/>
            <person name="Pukkila P.J."/>
            <person name="Richardson P.M."/>
            <person name="Rouze P."/>
            <person name="Sanders I.R."/>
            <person name="Stajich J.E."/>
            <person name="Tunlid A."/>
            <person name="Tuskan G."/>
            <person name="Grigoriev I.V."/>
        </authorList>
    </citation>
    <scope>NUCLEOTIDE SEQUENCE [LARGE SCALE GENOMIC DNA]</scope>
    <source>
        <strain evidence="3">S238N-H82 / ATCC MYA-4686</strain>
    </source>
</reference>
<organism evidence="3">
    <name type="scientific">Laccaria bicolor (strain S238N-H82 / ATCC MYA-4686)</name>
    <name type="common">Bicoloured deceiver</name>
    <name type="synonym">Laccaria laccata var. bicolor</name>
    <dbReference type="NCBI Taxonomy" id="486041"/>
    <lineage>
        <taxon>Eukaryota</taxon>
        <taxon>Fungi</taxon>
        <taxon>Dikarya</taxon>
        <taxon>Basidiomycota</taxon>
        <taxon>Agaricomycotina</taxon>
        <taxon>Agaricomycetes</taxon>
        <taxon>Agaricomycetidae</taxon>
        <taxon>Agaricales</taxon>
        <taxon>Agaricineae</taxon>
        <taxon>Hydnangiaceae</taxon>
        <taxon>Laccaria</taxon>
    </lineage>
</organism>
<protein>
    <submittedName>
        <fullName evidence="2">Predicted protein</fullName>
    </submittedName>
</protein>
<feature type="compositionally biased region" description="Basic and acidic residues" evidence="1">
    <location>
        <begin position="452"/>
        <end position="491"/>
    </location>
</feature>
<evidence type="ECO:0000313" key="2">
    <source>
        <dbReference type="EMBL" id="EDR04065.1"/>
    </source>
</evidence>
<evidence type="ECO:0000256" key="1">
    <source>
        <dbReference type="SAM" id="MobiDB-lite"/>
    </source>
</evidence>
<proteinExistence type="predicted"/>
<feature type="region of interest" description="Disordered" evidence="1">
    <location>
        <begin position="433"/>
        <end position="491"/>
    </location>
</feature>
<dbReference type="InParanoid" id="B0DN08"/>
<dbReference type="HOGENOM" id="CLU_555555_0_0_1"/>
<sequence>MVTNTPILHTPRSWGWGGSGASDTILLHVLRLNEGDDLERSKHRTTPRPDMEVRAFESRHNFPVHSSQDDISLFNSPNVDVGSRSRNTNFLFLTLVLAGVVVLREESDTRTEEETIQSHHQACLLPYPPLLTLVYTALARARQWYYLRGLRSLYCGPIASTDTGSPFVSTHPGSPFASTGTGPPFPQAPIDTARLHEFGYRHAPLPSSSVPTGPPHPVQLRSRWALLPRPTTWTSPSSPAAERINSRGPPSFQCCCGWGKEERALRRVTDTASVIYHPGLRRSAGVGVGGLGGVCDVPMDTKFQGILQVWSARVQTVREIPLAPMETFRRKLKEAATPLHHHCPGTRTAMVDLLLSHRLTRLITTSRSAGADAGVGGSTNGIGGIAAYGPTEQKHAQDPGPGDTSLTPFNDSDLTPPRLKRLKLRLDCPPVALDPPKSAGPTGCWVSWGGLGRREEAVEEREKEVRGGEEKIAEPEQGIDKRERVLDQRGP</sequence>
<feature type="region of interest" description="Disordered" evidence="1">
    <location>
        <begin position="389"/>
        <end position="416"/>
    </location>
</feature>
<feature type="compositionally biased region" description="Polar residues" evidence="1">
    <location>
        <begin position="404"/>
        <end position="413"/>
    </location>
</feature>